<comment type="catalytic activity">
    <reaction evidence="12">
        <text>D-ribose + ATP = D-ribose 5-phosphate + ADP + H(+)</text>
        <dbReference type="Rhea" id="RHEA:13697"/>
        <dbReference type="ChEBI" id="CHEBI:15378"/>
        <dbReference type="ChEBI" id="CHEBI:30616"/>
        <dbReference type="ChEBI" id="CHEBI:47013"/>
        <dbReference type="ChEBI" id="CHEBI:78346"/>
        <dbReference type="ChEBI" id="CHEBI:456216"/>
        <dbReference type="EC" id="2.7.1.15"/>
    </reaction>
</comment>
<comment type="caution">
    <text evidence="14">The sequence shown here is derived from an EMBL/GenBank/DDBJ whole genome shotgun (WGS) entry which is preliminary data.</text>
</comment>
<dbReference type="Gene3D" id="3.40.1190.20">
    <property type="match status" value="1"/>
</dbReference>
<dbReference type="EC" id="2.7.1.15" evidence="2 12"/>
<feature type="binding site" evidence="12">
    <location>
        <position position="283"/>
    </location>
    <ligand>
        <name>K(+)</name>
        <dbReference type="ChEBI" id="CHEBI:29103"/>
    </ligand>
</feature>
<keyword evidence="5 12" id="KW-0479">Metal-binding</keyword>
<dbReference type="InterPro" id="IPR011877">
    <property type="entry name" value="Ribokinase"/>
</dbReference>
<protein>
    <recommendedName>
        <fullName evidence="3 12">Ribokinase</fullName>
        <shortName evidence="12">RK</shortName>
        <ecNumber evidence="2 12">2.7.1.15</ecNumber>
    </recommendedName>
</protein>
<feature type="binding site" evidence="12">
    <location>
        <position position="289"/>
    </location>
    <ligand>
        <name>K(+)</name>
        <dbReference type="ChEBI" id="CHEBI:29103"/>
    </ligand>
</feature>
<comment type="subunit">
    <text evidence="12">Homodimer.</text>
</comment>
<comment type="function">
    <text evidence="12">Catalyzes the phosphorylation of ribose at O-5 in a reaction requiring ATP and magnesium. The resulting D-ribose-5-phosphate can then be used either for sythesis of nucleotides, histidine, and tryptophan, or as a component of the pentose phosphate pathway.</text>
</comment>
<evidence type="ECO:0000313" key="14">
    <source>
        <dbReference type="EMBL" id="GLX66978.1"/>
    </source>
</evidence>
<gene>
    <name evidence="14" type="primary">rbsK_1</name>
    <name evidence="12" type="synonym">rbsK</name>
    <name evidence="14" type="ORF">MU1_13220</name>
</gene>
<dbReference type="HAMAP" id="MF_01987">
    <property type="entry name" value="Ribokinase"/>
    <property type="match status" value="1"/>
</dbReference>
<dbReference type="RefSeq" id="WP_284237692.1">
    <property type="nucleotide sequence ID" value="NZ_BSSQ01000005.1"/>
</dbReference>
<feature type="binding site" evidence="12">
    <location>
        <begin position="249"/>
        <end position="250"/>
    </location>
    <ligand>
        <name>ATP</name>
        <dbReference type="ChEBI" id="CHEBI:30616"/>
    </ligand>
</feature>
<keyword evidence="11 12" id="KW-0119">Carbohydrate metabolism</keyword>
<dbReference type="InterPro" id="IPR002173">
    <property type="entry name" value="Carboh/pur_kinase_PfkB_CS"/>
</dbReference>
<accession>A0ABQ6GCJ6</accession>
<keyword evidence="9 12" id="KW-0460">Magnesium</keyword>
<feature type="binding site" evidence="12">
    <location>
        <position position="246"/>
    </location>
    <ligand>
        <name>K(+)</name>
        <dbReference type="ChEBI" id="CHEBI:29103"/>
    </ligand>
</feature>
<evidence type="ECO:0000256" key="5">
    <source>
        <dbReference type="ARBA" id="ARBA00022723"/>
    </source>
</evidence>
<feature type="binding site" evidence="12">
    <location>
        <position position="181"/>
    </location>
    <ligand>
        <name>ATP</name>
        <dbReference type="ChEBI" id="CHEBI:30616"/>
    </ligand>
</feature>
<evidence type="ECO:0000313" key="15">
    <source>
        <dbReference type="Proteomes" id="UP001157114"/>
    </source>
</evidence>
<evidence type="ECO:0000256" key="9">
    <source>
        <dbReference type="ARBA" id="ARBA00022842"/>
    </source>
</evidence>
<evidence type="ECO:0000256" key="12">
    <source>
        <dbReference type="HAMAP-Rule" id="MF_01987"/>
    </source>
</evidence>
<keyword evidence="12" id="KW-0963">Cytoplasm</keyword>
<comment type="pathway">
    <text evidence="12">Carbohydrate metabolism; D-ribose degradation; D-ribose 5-phosphate from beta-D-ribopyranose: step 2/2.</text>
</comment>
<evidence type="ECO:0000256" key="4">
    <source>
        <dbReference type="ARBA" id="ARBA00022679"/>
    </source>
</evidence>
<feature type="binding site" evidence="12">
    <location>
        <position position="250"/>
    </location>
    <ligand>
        <name>substrate</name>
    </ligand>
</feature>
<name>A0ABQ6GCJ6_9BACL</name>
<keyword evidence="8 12" id="KW-0067">ATP-binding</keyword>
<keyword evidence="15" id="KW-1185">Reference proteome</keyword>
<feature type="binding site" evidence="12">
    <location>
        <begin position="11"/>
        <end position="13"/>
    </location>
    <ligand>
        <name>substrate</name>
    </ligand>
</feature>
<keyword evidence="10 12" id="KW-0630">Potassium</keyword>
<evidence type="ECO:0000256" key="2">
    <source>
        <dbReference type="ARBA" id="ARBA00012035"/>
    </source>
</evidence>
<reference evidence="14 15" key="1">
    <citation type="submission" date="2023-03" db="EMBL/GenBank/DDBJ databases">
        <title>Draft genome sequence of the bacteria which degrade cell wall of Tricholomamatutake.</title>
        <authorList>
            <person name="Konishi Y."/>
            <person name="Fukuta Y."/>
            <person name="Shirasaka N."/>
        </authorList>
    </citation>
    <scope>NUCLEOTIDE SEQUENCE [LARGE SCALE GENOMIC DNA]</scope>
    <source>
        <strain evidence="15">mu1</strain>
    </source>
</reference>
<evidence type="ECO:0000256" key="3">
    <source>
        <dbReference type="ARBA" id="ARBA00016943"/>
    </source>
</evidence>
<comment type="activity regulation">
    <text evidence="12">Activated by a monovalent cation that binds near, but not in, the active site. The most likely occupant of the site in vivo is potassium. Ion binding induces a conformational change that may alter substrate affinity.</text>
</comment>
<comment type="cofactor">
    <cofactor evidence="12">
        <name>Mg(2+)</name>
        <dbReference type="ChEBI" id="CHEBI:18420"/>
    </cofactor>
    <text evidence="12">Requires a divalent cation, most likely magnesium in vivo, as an electrophilic catalyst to aid phosphoryl group transfer. It is the chelate of the metal and the nucleotide that is the actual substrate.</text>
</comment>
<evidence type="ECO:0000256" key="8">
    <source>
        <dbReference type="ARBA" id="ARBA00022840"/>
    </source>
</evidence>
<feature type="domain" description="Carbohydrate kinase PfkB" evidence="13">
    <location>
        <begin position="1"/>
        <end position="292"/>
    </location>
</feature>
<proteinExistence type="inferred from homology"/>
<comment type="caution">
    <text evidence="12">Lacks conserved residue(s) required for the propagation of feature annotation.</text>
</comment>
<organism evidence="14 15">
    <name type="scientific">Paenibacillus glycanilyticus</name>
    <dbReference type="NCBI Taxonomy" id="126569"/>
    <lineage>
        <taxon>Bacteria</taxon>
        <taxon>Bacillati</taxon>
        <taxon>Bacillota</taxon>
        <taxon>Bacilli</taxon>
        <taxon>Bacillales</taxon>
        <taxon>Paenibacillaceae</taxon>
        <taxon>Paenibacillus</taxon>
    </lineage>
</organism>
<evidence type="ECO:0000259" key="13">
    <source>
        <dbReference type="Pfam" id="PF00294"/>
    </source>
</evidence>
<dbReference type="SUPFAM" id="SSF53613">
    <property type="entry name" value="Ribokinase-like"/>
    <property type="match status" value="1"/>
</dbReference>
<dbReference type="Pfam" id="PF00294">
    <property type="entry name" value="PfkB"/>
    <property type="match status" value="1"/>
</dbReference>
<evidence type="ECO:0000256" key="6">
    <source>
        <dbReference type="ARBA" id="ARBA00022741"/>
    </source>
</evidence>
<comment type="similarity">
    <text evidence="12">Belongs to the carbohydrate kinase PfkB family. Ribokinase subfamily.</text>
</comment>
<feature type="binding site" evidence="12">
    <location>
        <position position="280"/>
    </location>
    <ligand>
        <name>K(+)</name>
        <dbReference type="ChEBI" id="CHEBI:29103"/>
    </ligand>
</feature>
<comment type="similarity">
    <text evidence="1">Belongs to the carbohydrate kinase pfkB family.</text>
</comment>
<dbReference type="CDD" id="cd01174">
    <property type="entry name" value="ribokinase"/>
    <property type="match status" value="1"/>
</dbReference>
<dbReference type="InterPro" id="IPR002139">
    <property type="entry name" value="Ribo/fructo_kinase"/>
</dbReference>
<dbReference type="Proteomes" id="UP001157114">
    <property type="component" value="Unassembled WGS sequence"/>
</dbReference>
<feature type="active site" description="Proton acceptor" evidence="12">
    <location>
        <position position="250"/>
    </location>
</feature>
<dbReference type="PRINTS" id="PR00990">
    <property type="entry name" value="RIBOKINASE"/>
</dbReference>
<dbReference type="EMBL" id="BSSQ01000005">
    <property type="protein sequence ID" value="GLX66978.1"/>
    <property type="molecule type" value="Genomic_DNA"/>
</dbReference>
<feature type="binding site" evidence="12">
    <location>
        <begin position="217"/>
        <end position="222"/>
    </location>
    <ligand>
        <name>ATP</name>
        <dbReference type="ChEBI" id="CHEBI:30616"/>
    </ligand>
</feature>
<evidence type="ECO:0000256" key="7">
    <source>
        <dbReference type="ARBA" id="ARBA00022777"/>
    </source>
</evidence>
<dbReference type="InterPro" id="IPR011611">
    <property type="entry name" value="PfkB_dom"/>
</dbReference>
<evidence type="ECO:0000256" key="11">
    <source>
        <dbReference type="ARBA" id="ARBA00023277"/>
    </source>
</evidence>
<dbReference type="InterPro" id="IPR029056">
    <property type="entry name" value="Ribokinase-like"/>
</dbReference>
<dbReference type="PROSITE" id="PS00584">
    <property type="entry name" value="PFKB_KINASES_2"/>
    <property type="match status" value="1"/>
</dbReference>
<feature type="binding site" evidence="12">
    <location>
        <position position="137"/>
    </location>
    <ligand>
        <name>substrate</name>
    </ligand>
</feature>
<sequence length="314" mass="33275">MKSIYVVGSINMDVVNTLDHFPLPGQTIEGQHTHYHPGGKGANQAVAAAMACSKVQMVGAVGNDAFKATLLQSLQDKGVGQDFVISKSGQSGLAFITVNSEGENYIVLSSGANKHLSSQDLPAEMWNDAALILLQNEIPWELTRTVIQTADKCGIPVWMNPAPAFAMPSDLFTSIHTLILNETEAEILTAMSISNENDAVQAISQLLIDGIRRVILTMGSKGLLYADQHKRITRVEAYSVLPVDTTAAGDTFIGAFAAAWSNGLSFSEGVNFASAAAALTVTKLGAQDSIPSKAEIEAFMSSNPAPRHIAMSAV</sequence>
<dbReference type="NCBIfam" id="TIGR02152">
    <property type="entry name" value="D_ribokin_bact"/>
    <property type="match status" value="1"/>
</dbReference>
<dbReference type="PANTHER" id="PTHR10584:SF166">
    <property type="entry name" value="RIBOKINASE"/>
    <property type="match status" value="1"/>
</dbReference>
<evidence type="ECO:0000256" key="10">
    <source>
        <dbReference type="ARBA" id="ARBA00022958"/>
    </source>
</evidence>
<feature type="binding site" evidence="12">
    <location>
        <position position="285"/>
    </location>
    <ligand>
        <name>K(+)</name>
        <dbReference type="ChEBI" id="CHEBI:29103"/>
    </ligand>
</feature>
<dbReference type="PANTHER" id="PTHR10584">
    <property type="entry name" value="SUGAR KINASE"/>
    <property type="match status" value="1"/>
</dbReference>
<keyword evidence="4 12" id="KW-0808">Transferase</keyword>
<evidence type="ECO:0000256" key="1">
    <source>
        <dbReference type="ARBA" id="ARBA00005380"/>
    </source>
</evidence>
<feature type="binding site" evidence="12">
    <location>
        <begin position="39"/>
        <end position="43"/>
    </location>
    <ligand>
        <name>substrate</name>
    </ligand>
</feature>
<comment type="subcellular location">
    <subcellularLocation>
        <location evidence="12">Cytoplasm</location>
    </subcellularLocation>
</comment>
<keyword evidence="6 12" id="KW-0547">Nucleotide-binding</keyword>
<keyword evidence="7 12" id="KW-0418">Kinase</keyword>
<feature type="binding site" evidence="12">
    <location>
        <position position="244"/>
    </location>
    <ligand>
        <name>K(+)</name>
        <dbReference type="ChEBI" id="CHEBI:29103"/>
    </ligand>
</feature>